<dbReference type="SUPFAM" id="SSF103473">
    <property type="entry name" value="MFS general substrate transporter"/>
    <property type="match status" value="1"/>
</dbReference>
<evidence type="ECO:0000313" key="10">
    <source>
        <dbReference type="Proteomes" id="UP000288675"/>
    </source>
</evidence>
<dbReference type="CDD" id="cd06173">
    <property type="entry name" value="MFS_MefA_like"/>
    <property type="match status" value="1"/>
</dbReference>
<dbReference type="InterPro" id="IPR011701">
    <property type="entry name" value="MFS"/>
</dbReference>
<evidence type="ECO:0000256" key="3">
    <source>
        <dbReference type="ARBA" id="ARBA00022475"/>
    </source>
</evidence>
<feature type="domain" description="Major facilitator superfamily (MFS) profile" evidence="8">
    <location>
        <begin position="215"/>
        <end position="407"/>
    </location>
</feature>
<name>A0AAJ3YVT9_9BACI</name>
<organism evidence="9 10">
    <name type="scientific">Bacillus glycinifermentans</name>
    <dbReference type="NCBI Taxonomy" id="1664069"/>
    <lineage>
        <taxon>Bacteria</taxon>
        <taxon>Bacillati</taxon>
        <taxon>Bacillota</taxon>
        <taxon>Bacilli</taxon>
        <taxon>Bacillales</taxon>
        <taxon>Bacillaceae</taxon>
        <taxon>Bacillus</taxon>
    </lineage>
</organism>
<dbReference type="PANTHER" id="PTHR23513">
    <property type="entry name" value="INTEGRAL MEMBRANE EFFLUX PROTEIN-RELATED"/>
    <property type="match status" value="1"/>
</dbReference>
<feature type="transmembrane region" description="Helical" evidence="7">
    <location>
        <begin position="344"/>
        <end position="366"/>
    </location>
</feature>
<evidence type="ECO:0000256" key="1">
    <source>
        <dbReference type="ARBA" id="ARBA00004651"/>
    </source>
</evidence>
<feature type="transmembrane region" description="Helical" evidence="7">
    <location>
        <begin position="38"/>
        <end position="61"/>
    </location>
</feature>
<dbReference type="GO" id="GO:0022857">
    <property type="term" value="F:transmembrane transporter activity"/>
    <property type="evidence" value="ECO:0007669"/>
    <property type="project" value="InterPro"/>
</dbReference>
<feature type="transmembrane region" description="Helical" evidence="7">
    <location>
        <begin position="306"/>
        <end position="323"/>
    </location>
</feature>
<keyword evidence="4 7" id="KW-0812">Transmembrane</keyword>
<dbReference type="InterPro" id="IPR036259">
    <property type="entry name" value="MFS_trans_sf"/>
</dbReference>
<gene>
    <name evidence="9" type="ORF">EQZ20_01280</name>
</gene>
<reference evidence="9 10" key="1">
    <citation type="submission" date="2019-01" db="EMBL/GenBank/DDBJ databases">
        <title>Genome sequence of Bacillus glycinifermentans SRCM103574.</title>
        <authorList>
            <person name="Kong H.-J."/>
            <person name="Jeong S.-Y."/>
            <person name="Jeong D.-Y."/>
        </authorList>
    </citation>
    <scope>NUCLEOTIDE SEQUENCE [LARGE SCALE GENOMIC DNA]</scope>
    <source>
        <strain evidence="9 10">SRCM103574</strain>
    </source>
</reference>
<dbReference type="Proteomes" id="UP000288675">
    <property type="component" value="Chromosome"/>
</dbReference>
<keyword evidence="5 7" id="KW-1133">Transmembrane helix</keyword>
<dbReference type="PROSITE" id="PS50850">
    <property type="entry name" value="MFS"/>
    <property type="match status" value="1"/>
</dbReference>
<evidence type="ECO:0000256" key="7">
    <source>
        <dbReference type="SAM" id="Phobius"/>
    </source>
</evidence>
<protein>
    <submittedName>
        <fullName evidence="9">MFS transporter</fullName>
    </submittedName>
</protein>
<accession>A0AAJ3YVT9</accession>
<feature type="transmembrane region" description="Helical" evidence="7">
    <location>
        <begin position="6"/>
        <end position="31"/>
    </location>
</feature>
<evidence type="ECO:0000256" key="6">
    <source>
        <dbReference type="ARBA" id="ARBA00023136"/>
    </source>
</evidence>
<dbReference type="RefSeq" id="WP_046129103.1">
    <property type="nucleotide sequence ID" value="NZ_CP035232.1"/>
</dbReference>
<evidence type="ECO:0000259" key="8">
    <source>
        <dbReference type="PROSITE" id="PS50850"/>
    </source>
</evidence>
<keyword evidence="6 7" id="KW-0472">Membrane</keyword>
<dbReference type="Pfam" id="PF07690">
    <property type="entry name" value="MFS_1"/>
    <property type="match status" value="1"/>
</dbReference>
<proteinExistence type="predicted"/>
<evidence type="ECO:0000256" key="4">
    <source>
        <dbReference type="ARBA" id="ARBA00022692"/>
    </source>
</evidence>
<feature type="transmembrane region" description="Helical" evidence="7">
    <location>
        <begin position="67"/>
        <end position="90"/>
    </location>
</feature>
<evidence type="ECO:0000256" key="5">
    <source>
        <dbReference type="ARBA" id="ARBA00022989"/>
    </source>
</evidence>
<feature type="transmembrane region" description="Helical" evidence="7">
    <location>
        <begin position="254"/>
        <end position="275"/>
    </location>
</feature>
<dbReference type="InterPro" id="IPR020846">
    <property type="entry name" value="MFS_dom"/>
</dbReference>
<feature type="transmembrane region" description="Helical" evidence="7">
    <location>
        <begin position="282"/>
        <end position="300"/>
    </location>
</feature>
<dbReference type="PANTHER" id="PTHR23513:SF19">
    <property type="entry name" value="MAJOR FACILITATOR SUPERFAMILY (MFS) PROFILE DOMAIN-CONTAINING PROTEIN"/>
    <property type="match status" value="1"/>
</dbReference>
<feature type="transmembrane region" description="Helical" evidence="7">
    <location>
        <begin position="218"/>
        <end position="242"/>
    </location>
</feature>
<evidence type="ECO:0000256" key="2">
    <source>
        <dbReference type="ARBA" id="ARBA00022448"/>
    </source>
</evidence>
<dbReference type="KEGG" id="bgy:BGLY_0221"/>
<feature type="transmembrane region" description="Helical" evidence="7">
    <location>
        <begin position="372"/>
        <end position="391"/>
    </location>
</feature>
<evidence type="ECO:0000313" key="9">
    <source>
        <dbReference type="EMBL" id="QAT63714.1"/>
    </source>
</evidence>
<dbReference type="GeneID" id="82851306"/>
<dbReference type="EMBL" id="CP035232">
    <property type="protein sequence ID" value="QAT63714.1"/>
    <property type="molecule type" value="Genomic_DNA"/>
</dbReference>
<keyword evidence="2" id="KW-0813">Transport</keyword>
<dbReference type="Gene3D" id="1.20.1250.20">
    <property type="entry name" value="MFS general substrate transporter like domains"/>
    <property type="match status" value="1"/>
</dbReference>
<dbReference type="AlphaFoldDB" id="A0AAJ3YVT9"/>
<feature type="transmembrane region" description="Helical" evidence="7">
    <location>
        <begin position="97"/>
        <end position="115"/>
    </location>
</feature>
<dbReference type="GO" id="GO:0005886">
    <property type="term" value="C:plasma membrane"/>
    <property type="evidence" value="ECO:0007669"/>
    <property type="project" value="UniProtKB-SubCell"/>
</dbReference>
<sequence>MKKNYYSILLSQTTTNLGFSLNTMAVISFLFNMTNSTAIASLVTFISIMFRIIGSAVLPLVATQFNLRLTVVISQFIQIVLLVCLVYFLLQTYSFEMMIFVFVMIGGISFFNGWFAPLKSALIGEIITPGERVKANGLLSTVDQTFQFVGWSLGGLIIAFLGEGYTMIITILLLLISLFFIMFCLRTKHHATIIGKSTPYFSVISGWKYLFKQKNLRAIIIMDVIESWAGMIWIGAVSLAFVNEALHKGESWWGYINGAYYLGAMIGGCIIYKLSGRFQHKLITFMLIGAISYGMLTLIYGFISNAYLALLLVILMGPAYILRDLAQETIIQNITTEQTRVNIMSARSALVQLIFMLSILGIGFISDLIGVRFVYISAGILLLASALYGFWQLQVKKKSNYHKQISV</sequence>
<feature type="transmembrane region" description="Helical" evidence="7">
    <location>
        <begin position="165"/>
        <end position="185"/>
    </location>
</feature>
<keyword evidence="3" id="KW-1003">Cell membrane</keyword>
<comment type="subcellular location">
    <subcellularLocation>
        <location evidence="1">Cell membrane</location>
        <topology evidence="1">Multi-pass membrane protein</topology>
    </subcellularLocation>
</comment>